<dbReference type="EnsemblPlants" id="AVESA.00010b.r2.3CG0503070.1">
    <property type="protein sequence ID" value="AVESA.00010b.r2.3CG0503070.1.CDS"/>
    <property type="gene ID" value="AVESA.00010b.r2.3CG0503070"/>
</dbReference>
<accession>A0ACD5VR54</accession>
<name>A0ACD5VR54_AVESA</name>
<organism evidence="1 2">
    <name type="scientific">Avena sativa</name>
    <name type="common">Oat</name>
    <dbReference type="NCBI Taxonomy" id="4498"/>
    <lineage>
        <taxon>Eukaryota</taxon>
        <taxon>Viridiplantae</taxon>
        <taxon>Streptophyta</taxon>
        <taxon>Embryophyta</taxon>
        <taxon>Tracheophyta</taxon>
        <taxon>Spermatophyta</taxon>
        <taxon>Magnoliopsida</taxon>
        <taxon>Liliopsida</taxon>
        <taxon>Poales</taxon>
        <taxon>Poaceae</taxon>
        <taxon>BOP clade</taxon>
        <taxon>Pooideae</taxon>
        <taxon>Poodae</taxon>
        <taxon>Poeae</taxon>
        <taxon>Poeae Chloroplast Group 1 (Aveneae type)</taxon>
        <taxon>Aveninae</taxon>
        <taxon>Avena</taxon>
    </lineage>
</organism>
<reference evidence="1" key="1">
    <citation type="submission" date="2021-05" db="EMBL/GenBank/DDBJ databases">
        <authorList>
            <person name="Scholz U."/>
            <person name="Mascher M."/>
            <person name="Fiebig A."/>
        </authorList>
    </citation>
    <scope>NUCLEOTIDE SEQUENCE [LARGE SCALE GENOMIC DNA]</scope>
</reference>
<protein>
    <submittedName>
        <fullName evidence="1">Uncharacterized protein</fullName>
    </submittedName>
</protein>
<evidence type="ECO:0000313" key="1">
    <source>
        <dbReference type="EnsemblPlants" id="AVESA.00010b.r2.3CG0503070.1.CDS"/>
    </source>
</evidence>
<sequence>MGRAMRWIKKLLTGRKEVHGGAMSEVWHDAPEKETSRWSFVKQRKSGADGGKPRPAQAPSAAAVRPCHCGGGEEEKAAVVVQKSFRGYLARKALRALRSLVKLQALVRGYLVRKQAATTLHRLQALIRLQAESHAAKRATYRKSMEQERIATQDARVTKSPSAAKPAHRRRLSDSTDSNYERSPRIVEMDTCHLRSRSTRMASGRYTPDRSRGLLAPDLPPTFSPLSVKQPPRLSTRRCHEREPVRHAKTAQNTPRFSGPDPPYAYDSPAKSVDGLTPRPFWQRDLLVSPRYMAGTASSAARMRCQSAPRQPAEVLRASLASQAGSRKSTCTTMQGGYFSEATRAGYSGLSEEAARGYYLDRMW</sequence>
<dbReference type="Proteomes" id="UP001732700">
    <property type="component" value="Chromosome 3C"/>
</dbReference>
<reference evidence="1" key="2">
    <citation type="submission" date="2025-09" db="UniProtKB">
        <authorList>
            <consortium name="EnsemblPlants"/>
        </authorList>
    </citation>
    <scope>IDENTIFICATION</scope>
</reference>
<proteinExistence type="predicted"/>
<keyword evidence="2" id="KW-1185">Reference proteome</keyword>
<evidence type="ECO:0000313" key="2">
    <source>
        <dbReference type="Proteomes" id="UP001732700"/>
    </source>
</evidence>